<dbReference type="InterPro" id="IPR032272">
    <property type="entry name" value="DUF4834"/>
</dbReference>
<keyword evidence="4" id="KW-1185">Reference proteome</keyword>
<evidence type="ECO:0000313" key="4">
    <source>
        <dbReference type="Proteomes" id="UP001597205"/>
    </source>
</evidence>
<gene>
    <name evidence="3" type="ORF">ACFQ2C_07810</name>
</gene>
<protein>
    <submittedName>
        <fullName evidence="3">DUF4834 family protein</fullName>
    </submittedName>
</protein>
<keyword evidence="2" id="KW-0812">Transmembrane</keyword>
<comment type="caution">
    <text evidence="3">The sequence shown here is derived from an EMBL/GenBank/DDBJ whole genome shotgun (WGS) entry which is preliminary data.</text>
</comment>
<evidence type="ECO:0000256" key="2">
    <source>
        <dbReference type="SAM" id="Phobius"/>
    </source>
</evidence>
<reference evidence="4" key="1">
    <citation type="journal article" date="2019" name="Int. J. Syst. Evol. Microbiol.">
        <title>The Global Catalogue of Microorganisms (GCM) 10K type strain sequencing project: providing services to taxonomists for standard genome sequencing and annotation.</title>
        <authorList>
            <consortium name="The Broad Institute Genomics Platform"/>
            <consortium name="The Broad Institute Genome Sequencing Center for Infectious Disease"/>
            <person name="Wu L."/>
            <person name="Ma J."/>
        </authorList>
    </citation>
    <scope>NUCLEOTIDE SEQUENCE [LARGE SCALE GENOMIC DNA]</scope>
    <source>
        <strain evidence="4">CCUG 52468</strain>
    </source>
</reference>
<evidence type="ECO:0000313" key="3">
    <source>
        <dbReference type="EMBL" id="MFD1165507.1"/>
    </source>
</evidence>
<feature type="transmembrane region" description="Helical" evidence="2">
    <location>
        <begin position="6"/>
        <end position="25"/>
    </location>
</feature>
<dbReference type="EMBL" id="JBHTKY010000008">
    <property type="protein sequence ID" value="MFD1165507.1"/>
    <property type="molecule type" value="Genomic_DNA"/>
</dbReference>
<dbReference type="Pfam" id="PF16118">
    <property type="entry name" value="DUF4834"/>
    <property type="match status" value="1"/>
</dbReference>
<keyword evidence="2" id="KW-0472">Membrane</keyword>
<proteinExistence type="predicted"/>
<keyword evidence="2" id="KW-1133">Transmembrane helix</keyword>
<organism evidence="3 4">
    <name type="scientific">Sphingobacterium daejeonense</name>
    <dbReference type="NCBI Taxonomy" id="371142"/>
    <lineage>
        <taxon>Bacteria</taxon>
        <taxon>Pseudomonadati</taxon>
        <taxon>Bacteroidota</taxon>
        <taxon>Sphingobacteriia</taxon>
        <taxon>Sphingobacteriales</taxon>
        <taxon>Sphingobacteriaceae</taxon>
        <taxon>Sphingobacterium</taxon>
    </lineage>
</organism>
<evidence type="ECO:0000256" key="1">
    <source>
        <dbReference type="SAM" id="MobiDB-lite"/>
    </source>
</evidence>
<sequence>MTFIYFLISVVVFYYIFKIGMRLLMPFFMKKMAEKIVGGAQGQFGNQRTNQQNYNDPFSQFKQQQHRPDGKVRVEYTPPKQENKRKGTETAGEFIDFEEVK</sequence>
<dbReference type="RefSeq" id="WP_099371922.1">
    <property type="nucleotide sequence ID" value="NZ_JALXMZ010000001.1"/>
</dbReference>
<accession>A0ABW3RLC4</accession>
<dbReference type="Proteomes" id="UP001597205">
    <property type="component" value="Unassembled WGS sequence"/>
</dbReference>
<feature type="region of interest" description="Disordered" evidence="1">
    <location>
        <begin position="60"/>
        <end position="101"/>
    </location>
</feature>
<name>A0ABW3RLC4_9SPHI</name>